<dbReference type="SUPFAM" id="SSF51735">
    <property type="entry name" value="NAD(P)-binding Rossmann-fold domains"/>
    <property type="match status" value="1"/>
</dbReference>
<accession>A0A1X0IFB6</accession>
<keyword evidence="2" id="KW-0560">Oxidoreductase</keyword>
<evidence type="ECO:0000256" key="2">
    <source>
        <dbReference type="ARBA" id="ARBA00023002"/>
    </source>
</evidence>
<dbReference type="Proteomes" id="UP000192513">
    <property type="component" value="Unassembled WGS sequence"/>
</dbReference>
<dbReference type="FunFam" id="3.40.50.720:FF:000084">
    <property type="entry name" value="Short-chain dehydrogenase reductase"/>
    <property type="match status" value="1"/>
</dbReference>
<dbReference type="STRING" id="590652.BST39_04620"/>
<keyword evidence="4" id="KW-1185">Reference proteome</keyword>
<dbReference type="PRINTS" id="PR00080">
    <property type="entry name" value="SDRFAMILY"/>
</dbReference>
<dbReference type="CDD" id="cd05233">
    <property type="entry name" value="SDR_c"/>
    <property type="match status" value="1"/>
</dbReference>
<dbReference type="GO" id="GO:0016491">
    <property type="term" value="F:oxidoreductase activity"/>
    <property type="evidence" value="ECO:0007669"/>
    <property type="project" value="UniProtKB-KW"/>
</dbReference>
<gene>
    <name evidence="3" type="ORF">BST39_04620</name>
</gene>
<dbReference type="PANTHER" id="PTHR43639:SF1">
    <property type="entry name" value="SHORT-CHAIN DEHYDROGENASE_REDUCTASE FAMILY PROTEIN"/>
    <property type="match status" value="1"/>
</dbReference>
<evidence type="ECO:0000313" key="4">
    <source>
        <dbReference type="Proteomes" id="UP000192513"/>
    </source>
</evidence>
<proteinExistence type="inferred from homology"/>
<protein>
    <recommendedName>
        <fullName evidence="5">Short-chain dehydrogenase</fullName>
    </recommendedName>
</protein>
<evidence type="ECO:0000256" key="1">
    <source>
        <dbReference type="ARBA" id="ARBA00006484"/>
    </source>
</evidence>
<dbReference type="InterPro" id="IPR036291">
    <property type="entry name" value="NAD(P)-bd_dom_sf"/>
</dbReference>
<comment type="similarity">
    <text evidence="1">Belongs to the short-chain dehydrogenases/reductases (SDR) family.</text>
</comment>
<organism evidence="3 4">
    <name type="scientific">Mycobacterium paraseoulense</name>
    <dbReference type="NCBI Taxonomy" id="590652"/>
    <lineage>
        <taxon>Bacteria</taxon>
        <taxon>Bacillati</taxon>
        <taxon>Actinomycetota</taxon>
        <taxon>Actinomycetes</taxon>
        <taxon>Mycobacteriales</taxon>
        <taxon>Mycobacteriaceae</taxon>
        <taxon>Mycobacterium</taxon>
    </lineage>
</organism>
<dbReference type="Gene3D" id="3.40.50.720">
    <property type="entry name" value="NAD(P)-binding Rossmann-like Domain"/>
    <property type="match status" value="1"/>
</dbReference>
<dbReference type="InterPro" id="IPR020904">
    <property type="entry name" value="Sc_DH/Rdtase_CS"/>
</dbReference>
<evidence type="ECO:0000313" key="3">
    <source>
        <dbReference type="EMBL" id="ORB45596.1"/>
    </source>
</evidence>
<dbReference type="AlphaFoldDB" id="A0A1X0IFB6"/>
<comment type="caution">
    <text evidence="3">The sequence shown here is derived from an EMBL/GenBank/DDBJ whole genome shotgun (WGS) entry which is preliminary data.</text>
</comment>
<evidence type="ECO:0008006" key="5">
    <source>
        <dbReference type="Google" id="ProtNLM"/>
    </source>
</evidence>
<dbReference type="PANTHER" id="PTHR43639">
    <property type="entry name" value="OXIDOREDUCTASE, SHORT-CHAIN DEHYDROGENASE/REDUCTASE FAMILY (AFU_ORTHOLOGUE AFUA_5G02870)"/>
    <property type="match status" value="1"/>
</dbReference>
<dbReference type="PRINTS" id="PR00081">
    <property type="entry name" value="GDHRDH"/>
</dbReference>
<dbReference type="EMBL" id="MVIE01000004">
    <property type="protein sequence ID" value="ORB45596.1"/>
    <property type="molecule type" value="Genomic_DNA"/>
</dbReference>
<dbReference type="InterPro" id="IPR002347">
    <property type="entry name" value="SDR_fam"/>
</dbReference>
<name>A0A1X0IFB6_9MYCO</name>
<dbReference type="PROSITE" id="PS00061">
    <property type="entry name" value="ADH_SHORT"/>
    <property type="match status" value="1"/>
</dbReference>
<sequence length="258" mass="26267">MPHEGRTALVTGAGRGLGRASAMQLASEGAAVILVGRGMDALTAVADEIDAARGRSKTIAADVSSDSDVARLAAEVGRVDILINNAAAEEQYSPVAMADIDSWKTIFDVNVFAAVRLISAFAPGMSERGFGVIINMSSIGGSQPAPFLATYGASKAALDMISRTAAMELAASGVRVNSIGSGITDMGKTYELLPPGLLADIGKIIPAGRLASERDIAAAVSYLCSDGAAFVNGHVLTVDGAMTAGQWSTTTVMAGFLA</sequence>
<reference evidence="3 4" key="1">
    <citation type="submission" date="2017-02" db="EMBL/GenBank/DDBJ databases">
        <title>The new phylogeny of genus Mycobacterium.</title>
        <authorList>
            <person name="Tortoli E."/>
            <person name="Trovato A."/>
            <person name="Cirillo D.M."/>
        </authorList>
    </citation>
    <scope>NUCLEOTIDE SEQUENCE [LARGE SCALE GENOMIC DNA]</scope>
    <source>
        <strain evidence="3 4">DSM 45000</strain>
    </source>
</reference>
<dbReference type="Pfam" id="PF13561">
    <property type="entry name" value="adh_short_C2"/>
    <property type="match status" value="1"/>
</dbReference>